<dbReference type="AlphaFoldDB" id="A0A0E9U6R7"/>
<reference evidence="1" key="1">
    <citation type="submission" date="2014-11" db="EMBL/GenBank/DDBJ databases">
        <authorList>
            <person name="Amaro Gonzalez C."/>
        </authorList>
    </citation>
    <scope>NUCLEOTIDE SEQUENCE</scope>
</reference>
<accession>A0A0E9U6R7</accession>
<name>A0A0E9U6R7_ANGAN</name>
<organism evidence="1">
    <name type="scientific">Anguilla anguilla</name>
    <name type="common">European freshwater eel</name>
    <name type="synonym">Muraena anguilla</name>
    <dbReference type="NCBI Taxonomy" id="7936"/>
    <lineage>
        <taxon>Eukaryota</taxon>
        <taxon>Metazoa</taxon>
        <taxon>Chordata</taxon>
        <taxon>Craniata</taxon>
        <taxon>Vertebrata</taxon>
        <taxon>Euteleostomi</taxon>
        <taxon>Actinopterygii</taxon>
        <taxon>Neopterygii</taxon>
        <taxon>Teleostei</taxon>
        <taxon>Anguilliformes</taxon>
        <taxon>Anguillidae</taxon>
        <taxon>Anguilla</taxon>
    </lineage>
</organism>
<evidence type="ECO:0000313" key="1">
    <source>
        <dbReference type="EMBL" id="JAH60830.1"/>
    </source>
</evidence>
<sequence length="55" mass="6354">MSRSNLRDPYEPIQMTCRSADTGTTYLDLVPLTDRPFSQKVTMSDSKYIFLVHNI</sequence>
<dbReference type="EMBL" id="GBXM01047747">
    <property type="protein sequence ID" value="JAH60830.1"/>
    <property type="molecule type" value="Transcribed_RNA"/>
</dbReference>
<reference evidence="1" key="2">
    <citation type="journal article" date="2015" name="Fish Shellfish Immunol.">
        <title>Early steps in the European eel (Anguilla anguilla)-Vibrio vulnificus interaction in the gills: Role of the RtxA13 toxin.</title>
        <authorList>
            <person name="Callol A."/>
            <person name="Pajuelo D."/>
            <person name="Ebbesson L."/>
            <person name="Teles M."/>
            <person name="MacKenzie S."/>
            <person name="Amaro C."/>
        </authorList>
    </citation>
    <scope>NUCLEOTIDE SEQUENCE</scope>
</reference>
<protein>
    <submittedName>
        <fullName evidence="1">Uncharacterized protein</fullName>
    </submittedName>
</protein>
<proteinExistence type="predicted"/>